<keyword evidence="2" id="KW-1185">Reference proteome</keyword>
<dbReference type="RefSeq" id="WP_069656533.1">
    <property type="nucleotide sequence ID" value="NZ_MIJF01000018.1"/>
</dbReference>
<name>A0A1D2YVA8_9BACI</name>
<dbReference type="Proteomes" id="UP000243739">
    <property type="component" value="Unassembled WGS sequence"/>
</dbReference>
<gene>
    <name evidence="1" type="ORF">BHF71_08285</name>
</gene>
<organism evidence="1 2">
    <name type="scientific">Vulcanibacillus modesticaldus</name>
    <dbReference type="NCBI Taxonomy" id="337097"/>
    <lineage>
        <taxon>Bacteria</taxon>
        <taxon>Bacillati</taxon>
        <taxon>Bacillota</taxon>
        <taxon>Bacilli</taxon>
        <taxon>Bacillales</taxon>
        <taxon>Bacillaceae</taxon>
        <taxon>Vulcanibacillus</taxon>
    </lineage>
</organism>
<evidence type="ECO:0000313" key="1">
    <source>
        <dbReference type="EMBL" id="OEF99611.1"/>
    </source>
</evidence>
<accession>A0A1D2YVA8</accession>
<dbReference type="AlphaFoldDB" id="A0A1D2YVA8"/>
<dbReference type="EMBL" id="MIJF01000018">
    <property type="protein sequence ID" value="OEF99611.1"/>
    <property type="molecule type" value="Genomic_DNA"/>
</dbReference>
<proteinExistence type="predicted"/>
<evidence type="ECO:0000313" key="2">
    <source>
        <dbReference type="Proteomes" id="UP000243739"/>
    </source>
</evidence>
<dbReference type="STRING" id="337097.BHF71_08285"/>
<sequence length="275" mass="31973">MKKTQKSNKYLFRILIILTLLLASQQIIYGIPKQTNNDKIISWLKQIINLDTKVEMKKIKLNKQNSLYVYNLSNDDISGYILTDIDDNLIEANIVEYGFGKLSPYSKNIILDPRFRTIELNSLTYYSPIENFWKVELNNENIYIDASNGDILPKLVTTSLKKILNNHLKNTDSLKASLLNTSLIFDPYDDLFWLLGTTDLQPLSSTDITKLLGQENKILFVGSKYNNLVQFAYPVVGYHLWQNNLYIAIYEESLDSIRFISYNDMINFGNFYLWD</sequence>
<reference evidence="1 2" key="1">
    <citation type="submission" date="2016-09" db="EMBL/GenBank/DDBJ databases">
        <title>Draft genome sequence for the type strain of Vulcanibacillus modesticaldus BR, a strictly anaerobic, moderately thermophilic, and nitrate-reducing bacterium from deep sea-hydrothermal vents of the Mid-Atlantic Ridge.</title>
        <authorList>
            <person name="Abin C.A."/>
            <person name="Hollibaugh J.T."/>
        </authorList>
    </citation>
    <scope>NUCLEOTIDE SEQUENCE [LARGE SCALE GENOMIC DNA]</scope>
    <source>
        <strain evidence="1 2">BR</strain>
    </source>
</reference>
<comment type="caution">
    <text evidence="1">The sequence shown here is derived from an EMBL/GenBank/DDBJ whole genome shotgun (WGS) entry which is preliminary data.</text>
</comment>
<protein>
    <submittedName>
        <fullName evidence="1">Uncharacterized protein</fullName>
    </submittedName>
</protein>
<dbReference type="OrthoDB" id="2475185at2"/>